<organism evidence="1">
    <name type="scientific">Brassica napus</name>
    <name type="common">Rape</name>
    <dbReference type="NCBI Taxonomy" id="3708"/>
    <lineage>
        <taxon>Eukaryota</taxon>
        <taxon>Viridiplantae</taxon>
        <taxon>Streptophyta</taxon>
        <taxon>Embryophyta</taxon>
        <taxon>Tracheophyta</taxon>
        <taxon>Spermatophyta</taxon>
        <taxon>Magnoliopsida</taxon>
        <taxon>eudicotyledons</taxon>
        <taxon>Gunneridae</taxon>
        <taxon>Pentapetalae</taxon>
        <taxon>rosids</taxon>
        <taxon>malvids</taxon>
        <taxon>Brassicales</taxon>
        <taxon>Brassicaceae</taxon>
        <taxon>Brassiceae</taxon>
        <taxon>Brassica</taxon>
    </lineage>
</organism>
<reference evidence="1" key="1">
    <citation type="submission" date="2021-01" db="EMBL/GenBank/DDBJ databases">
        <authorList>
            <consortium name="Genoscope - CEA"/>
            <person name="William W."/>
        </authorList>
    </citation>
    <scope>NUCLEOTIDE SEQUENCE</scope>
</reference>
<dbReference type="AlphaFoldDB" id="A0A816KNL0"/>
<dbReference type="Proteomes" id="UP001295469">
    <property type="component" value="Chromosome C05"/>
</dbReference>
<evidence type="ECO:0000313" key="1">
    <source>
        <dbReference type="EMBL" id="CAF1924582.1"/>
    </source>
</evidence>
<dbReference type="EMBL" id="HG994369">
    <property type="protein sequence ID" value="CAF1924582.1"/>
    <property type="molecule type" value="Genomic_DNA"/>
</dbReference>
<sequence length="67" mass="7219">MRITHYDKRAQKAGIAWIISDGNGTQLNQGSSNLASITSPLVAEAIALRSWSPLCSGTWASKIQSFL</sequence>
<proteinExistence type="predicted"/>
<name>A0A816KNL0_BRANA</name>
<gene>
    <name evidence="1" type="ORF">DARMORV10_C05P08130.1</name>
</gene>
<accession>A0A816KNL0</accession>
<protein>
    <submittedName>
        <fullName evidence="1">(rape) hypothetical protein</fullName>
    </submittedName>
</protein>